<dbReference type="PANTHER" id="PTHR43409">
    <property type="entry name" value="ANAEROBIC MAGNESIUM-PROTOPORPHYRIN IX MONOMETHYL ESTER CYCLASE-RELATED"/>
    <property type="match status" value="1"/>
</dbReference>
<dbReference type="CDD" id="cd01335">
    <property type="entry name" value="Radical_SAM"/>
    <property type="match status" value="1"/>
</dbReference>
<keyword evidence="4" id="KW-0408">Iron</keyword>
<keyword evidence="2" id="KW-0949">S-adenosyl-L-methionine</keyword>
<dbReference type="InterPro" id="IPR006638">
    <property type="entry name" value="Elp3/MiaA/NifB-like_rSAM"/>
</dbReference>
<dbReference type="SMART" id="SM00729">
    <property type="entry name" value="Elp3"/>
    <property type="match status" value="1"/>
</dbReference>
<dbReference type="EMBL" id="CP001684">
    <property type="protein sequence ID" value="ACV22400.1"/>
    <property type="molecule type" value="Genomic_DNA"/>
</dbReference>
<dbReference type="SFLD" id="SFLDG01082">
    <property type="entry name" value="B12-binding_domain_containing"/>
    <property type="match status" value="1"/>
</dbReference>
<proteinExistence type="predicted"/>
<dbReference type="Proteomes" id="UP000002026">
    <property type="component" value="Chromosome"/>
</dbReference>
<organism evidence="7 8">
    <name type="scientific">Slackia heliotrinireducens (strain ATCC 29202 / DSM 20476 / NCTC 11029 / RHS 1)</name>
    <name type="common">Peptococcus heliotrinreducens</name>
    <dbReference type="NCBI Taxonomy" id="471855"/>
    <lineage>
        <taxon>Bacteria</taxon>
        <taxon>Bacillati</taxon>
        <taxon>Actinomycetota</taxon>
        <taxon>Coriobacteriia</taxon>
        <taxon>Eggerthellales</taxon>
        <taxon>Eggerthellaceae</taxon>
        <taxon>Slackia</taxon>
    </lineage>
</organism>
<name>C7N665_SLAHD</name>
<dbReference type="InterPro" id="IPR023404">
    <property type="entry name" value="rSAM_horseshoe"/>
</dbReference>
<evidence type="ECO:0000313" key="7">
    <source>
        <dbReference type="EMBL" id="ACV22400.1"/>
    </source>
</evidence>
<dbReference type="InterPro" id="IPR051198">
    <property type="entry name" value="BchE-like"/>
</dbReference>
<dbReference type="Pfam" id="PF04055">
    <property type="entry name" value="Radical_SAM"/>
    <property type="match status" value="1"/>
</dbReference>
<feature type="domain" description="Radical SAM core" evidence="6">
    <location>
        <begin position="9"/>
        <end position="239"/>
    </location>
</feature>
<dbReference type="HOGENOM" id="CLU_044464_1_0_11"/>
<dbReference type="PANTHER" id="PTHR43409:SF4">
    <property type="entry name" value="RADICAL SAM SUPERFAMILY PROTEIN"/>
    <property type="match status" value="1"/>
</dbReference>
<dbReference type="AlphaFoldDB" id="C7N665"/>
<dbReference type="GO" id="GO:0003824">
    <property type="term" value="F:catalytic activity"/>
    <property type="evidence" value="ECO:0007669"/>
    <property type="project" value="InterPro"/>
</dbReference>
<evidence type="ECO:0000256" key="4">
    <source>
        <dbReference type="ARBA" id="ARBA00023004"/>
    </source>
</evidence>
<dbReference type="SFLD" id="SFLDS00029">
    <property type="entry name" value="Radical_SAM"/>
    <property type="match status" value="1"/>
</dbReference>
<dbReference type="PROSITE" id="PS51918">
    <property type="entry name" value="RADICAL_SAM"/>
    <property type="match status" value="1"/>
</dbReference>
<keyword evidence="3" id="KW-0479">Metal-binding</keyword>
<dbReference type="SFLD" id="SFLDG01095">
    <property type="entry name" value="Uncharacterised_Radical_SAM_Su"/>
    <property type="match status" value="1"/>
</dbReference>
<protein>
    <submittedName>
        <fullName evidence="7">Fe-S oxidoreductase</fullName>
    </submittedName>
</protein>
<accession>C7N665</accession>
<evidence type="ECO:0000256" key="1">
    <source>
        <dbReference type="ARBA" id="ARBA00001966"/>
    </source>
</evidence>
<dbReference type="InterPro" id="IPR058240">
    <property type="entry name" value="rSAM_sf"/>
</dbReference>
<keyword evidence="8" id="KW-1185">Reference proteome</keyword>
<evidence type="ECO:0000256" key="2">
    <source>
        <dbReference type="ARBA" id="ARBA00022691"/>
    </source>
</evidence>
<evidence type="ECO:0000256" key="3">
    <source>
        <dbReference type="ARBA" id="ARBA00022723"/>
    </source>
</evidence>
<dbReference type="GO" id="GO:0051536">
    <property type="term" value="F:iron-sulfur cluster binding"/>
    <property type="evidence" value="ECO:0007669"/>
    <property type="project" value="UniProtKB-KW"/>
</dbReference>
<keyword evidence="5" id="KW-0411">Iron-sulfur</keyword>
<dbReference type="SUPFAM" id="SSF102114">
    <property type="entry name" value="Radical SAM enzymes"/>
    <property type="match status" value="1"/>
</dbReference>
<dbReference type="eggNOG" id="COG1032">
    <property type="taxonomic scope" value="Bacteria"/>
</dbReference>
<evidence type="ECO:0000259" key="6">
    <source>
        <dbReference type="PROSITE" id="PS51918"/>
    </source>
</evidence>
<sequence>MHYTGTTFRPPYEAYSLLLQVTTGCSHNRCTFCSMYRDVPFEVSPIEEIEADLAEVAARPRLYTRVFLVNGDAFCLPFEQLVKIAELIHKYLPRVETIGGYASVNNILTKSVDELRKLKDLGYADFNVGLESGSDETLAFMNKGYTLAQARQAFAWLNEAGMPFNLNIILAAAGPDRCVDQAIANAEIVNEAKPTLVFVSPLHVDPHTELEEMIEKGQFKECTLRDYVTEEMEFLKRLDVEDCRFFGLHISNPVGVDGMLPQDKDTLLQELQEGLNDYTDWQLNRVPSKGREGLIIG</sequence>
<reference evidence="7 8" key="1">
    <citation type="journal article" date="2009" name="Stand. Genomic Sci.">
        <title>Complete genome sequence of Slackia heliotrinireducens type strain (RHS 1).</title>
        <authorList>
            <person name="Pukall R."/>
            <person name="Lapidus A."/>
            <person name="Nolan M."/>
            <person name="Copeland A."/>
            <person name="Glavina Del Rio T."/>
            <person name="Lucas S."/>
            <person name="Chen F."/>
            <person name="Tice H."/>
            <person name="Cheng J.F."/>
            <person name="Chertkov O."/>
            <person name="Bruce D."/>
            <person name="Goodwin L."/>
            <person name="Kuske C."/>
            <person name="Brettin T."/>
            <person name="Detter J.C."/>
            <person name="Han C."/>
            <person name="Pitluck S."/>
            <person name="Pati A."/>
            <person name="Mavrommatis K."/>
            <person name="Ivanova N."/>
            <person name="Ovchinnikova G."/>
            <person name="Chen A."/>
            <person name="Palaniappan K."/>
            <person name="Schneider S."/>
            <person name="Rohde M."/>
            <person name="Chain P."/>
            <person name="D'haeseleer P."/>
            <person name="Goker M."/>
            <person name="Bristow J."/>
            <person name="Eisen J.A."/>
            <person name="Markowitz V."/>
            <person name="Kyrpides N.C."/>
            <person name="Klenk H.P."/>
            <person name="Hugenholtz P."/>
        </authorList>
    </citation>
    <scope>NUCLEOTIDE SEQUENCE [LARGE SCALE GENOMIC DNA]</scope>
    <source>
        <strain evidence="8">ATCC 29202 / DSM 20476 / NCTC 11029 / RHS 1</strain>
    </source>
</reference>
<evidence type="ECO:0000256" key="5">
    <source>
        <dbReference type="ARBA" id="ARBA00023014"/>
    </source>
</evidence>
<gene>
    <name evidence="7" type="ordered locus">Shel_13790</name>
</gene>
<comment type="cofactor">
    <cofactor evidence="1">
        <name>[4Fe-4S] cluster</name>
        <dbReference type="ChEBI" id="CHEBI:49883"/>
    </cofactor>
</comment>
<evidence type="ECO:0000313" key="8">
    <source>
        <dbReference type="Proteomes" id="UP000002026"/>
    </source>
</evidence>
<dbReference type="Gene3D" id="3.80.30.20">
    <property type="entry name" value="tm_1862 like domain"/>
    <property type="match status" value="1"/>
</dbReference>
<dbReference type="RefSeq" id="WP_012798502.1">
    <property type="nucleotide sequence ID" value="NC_013165.1"/>
</dbReference>
<dbReference type="KEGG" id="shi:Shel_13790"/>
<dbReference type="GO" id="GO:0046872">
    <property type="term" value="F:metal ion binding"/>
    <property type="evidence" value="ECO:0007669"/>
    <property type="project" value="UniProtKB-KW"/>
</dbReference>
<dbReference type="InterPro" id="IPR007197">
    <property type="entry name" value="rSAM"/>
</dbReference>